<feature type="compositionally biased region" description="Basic residues" evidence="1">
    <location>
        <begin position="304"/>
        <end position="316"/>
    </location>
</feature>
<name>A0A8K0NMX9_9TREE</name>
<evidence type="ECO:0000313" key="3">
    <source>
        <dbReference type="Proteomes" id="UP000812966"/>
    </source>
</evidence>
<feature type="compositionally biased region" description="Basic and acidic residues" evidence="1">
    <location>
        <begin position="1"/>
        <end position="11"/>
    </location>
</feature>
<dbReference type="Proteomes" id="UP000812966">
    <property type="component" value="Unassembled WGS sequence"/>
</dbReference>
<keyword evidence="3" id="KW-1185">Reference proteome</keyword>
<feature type="compositionally biased region" description="Basic and acidic residues" evidence="1">
    <location>
        <begin position="249"/>
        <end position="274"/>
    </location>
</feature>
<feature type="compositionally biased region" description="Basic and acidic residues" evidence="1">
    <location>
        <begin position="439"/>
        <end position="458"/>
    </location>
</feature>
<dbReference type="EMBL" id="JABELV010000153">
    <property type="protein sequence ID" value="KAG7529360.1"/>
    <property type="molecule type" value="Genomic_DNA"/>
</dbReference>
<feature type="compositionally biased region" description="Polar residues" evidence="1">
    <location>
        <begin position="115"/>
        <end position="127"/>
    </location>
</feature>
<gene>
    <name evidence="2" type="ORF">FFLO_05712</name>
</gene>
<dbReference type="AlphaFoldDB" id="A0A8K0NMX9"/>
<organism evidence="2 3">
    <name type="scientific">Filobasidium floriforme</name>
    <dbReference type="NCBI Taxonomy" id="5210"/>
    <lineage>
        <taxon>Eukaryota</taxon>
        <taxon>Fungi</taxon>
        <taxon>Dikarya</taxon>
        <taxon>Basidiomycota</taxon>
        <taxon>Agaricomycotina</taxon>
        <taxon>Tremellomycetes</taxon>
        <taxon>Filobasidiales</taxon>
        <taxon>Filobasidiaceae</taxon>
        <taxon>Filobasidium</taxon>
    </lineage>
</organism>
<evidence type="ECO:0000256" key="1">
    <source>
        <dbReference type="SAM" id="MobiDB-lite"/>
    </source>
</evidence>
<proteinExistence type="predicted"/>
<comment type="caution">
    <text evidence="2">The sequence shown here is derived from an EMBL/GenBank/DDBJ whole genome shotgun (WGS) entry which is preliminary data.</text>
</comment>
<feature type="region of interest" description="Disordered" evidence="1">
    <location>
        <begin position="437"/>
        <end position="596"/>
    </location>
</feature>
<sequence>MPGMIGERRYTGESPRYPSPWQQALSDPSINIKVSPIPSPLLMGTSNASSRTPLREPKDEPEQSDEEQQGGMSRMSRSSISMSSTSASSTSYISESSTEPHLPSSPPRLRHPHSQQSLILSPSRNGSTTKLVAERDKTGHIEYKLKLDAKIGGARFERLVTQLRWRLTEGGGEAMYELGILDDGTLVGIPPSLMETSLRTLELMAAELGATVMVLRVVKLTSPPVMSGRLGMGVGVGISARDLREKDEDKYADKELRKDEVRDGDAEGYGERPYKAPRRRSGLTQFQQEKLRRANLTGNQRGSAVHKNKTKNKHGLGPRGHDGQVLTAKQRKRLEKREVYDSDSESQEDQDGREVECRADVGSNANDPVDMDADVRKAALPVRTLEVNGRIYGPDEDWPVLRPEHEQSDSPTAAAPGTQPASWKERNLAQYALASTADGKWKAKREYGQAEKELIRRERRERKRARKTVGKSGNGNEGDGWGMFDMDPEEAELGKRPVNDDSEEEKEDQDEGGDEDTEDEDPSGFFFLGEPASASNNHQPRKQNTRPSFNDHPPPSKASKSARKKRRDDERRCQRKESRRLDLLRGDGTGDPFDTDVRELSVGGFGFGAGSVGSSDEETGFDLRGVIRRVTGGDEQGQDGDGHDATATDLAVSPSKTIGTRSPQTASVFALPSQPAVEHDHDPADEPLPSPADTITLPMDNLSLSFSHAEVRDQERDDDDDEEHDDDDGDDLPESTRLCVEALVVKKFELEDRMYLDFSCLGGR</sequence>
<feature type="compositionally biased region" description="Low complexity" evidence="1">
    <location>
        <begin position="72"/>
        <end position="102"/>
    </location>
</feature>
<feature type="region of interest" description="Disordered" evidence="1">
    <location>
        <begin position="390"/>
        <end position="425"/>
    </location>
</feature>
<feature type="compositionally biased region" description="Basic and acidic residues" evidence="1">
    <location>
        <begin position="567"/>
        <end position="585"/>
    </location>
</feature>
<protein>
    <submittedName>
        <fullName evidence="2">Uncharacterized protein</fullName>
    </submittedName>
</protein>
<feature type="compositionally biased region" description="Basic and acidic residues" evidence="1">
    <location>
        <begin position="350"/>
        <end position="359"/>
    </location>
</feature>
<feature type="compositionally biased region" description="Acidic residues" evidence="1">
    <location>
        <begin position="500"/>
        <end position="522"/>
    </location>
</feature>
<feature type="compositionally biased region" description="Acidic residues" evidence="1">
    <location>
        <begin position="716"/>
        <end position="733"/>
    </location>
</feature>
<feature type="region of interest" description="Disordered" evidence="1">
    <location>
        <begin position="627"/>
        <end position="736"/>
    </location>
</feature>
<feature type="region of interest" description="Disordered" evidence="1">
    <location>
        <begin position="249"/>
        <end position="374"/>
    </location>
</feature>
<feature type="region of interest" description="Disordered" evidence="1">
    <location>
        <begin position="1"/>
        <end position="127"/>
    </location>
</feature>
<evidence type="ECO:0000313" key="2">
    <source>
        <dbReference type="EMBL" id="KAG7529360.1"/>
    </source>
</evidence>
<accession>A0A8K0NMX9</accession>
<reference evidence="2" key="1">
    <citation type="submission" date="2020-04" db="EMBL/GenBank/DDBJ databases">
        <title>Analysis of mating type loci in Filobasidium floriforme.</title>
        <authorList>
            <person name="Nowrousian M."/>
        </authorList>
    </citation>
    <scope>NUCLEOTIDE SEQUENCE</scope>
    <source>
        <strain evidence="2">CBS 6242</strain>
    </source>
</reference>
<feature type="compositionally biased region" description="Polar residues" evidence="1">
    <location>
        <begin position="654"/>
        <end position="667"/>
    </location>
</feature>
<feature type="compositionally biased region" description="Polar residues" evidence="1">
    <location>
        <begin position="20"/>
        <end position="29"/>
    </location>
</feature>
<dbReference type="OrthoDB" id="248233at2759"/>
<feature type="compositionally biased region" description="Basic residues" evidence="1">
    <location>
        <begin position="459"/>
        <end position="469"/>
    </location>
</feature>
<feature type="compositionally biased region" description="Gly residues" evidence="1">
    <location>
        <begin position="472"/>
        <end position="481"/>
    </location>
</feature>